<evidence type="ECO:0000313" key="3">
    <source>
        <dbReference type="Proteomes" id="UP000054988"/>
    </source>
</evidence>
<dbReference type="Proteomes" id="UP000054988">
    <property type="component" value="Unassembled WGS sequence"/>
</dbReference>
<dbReference type="AlphaFoldDB" id="A0A0W0FB57"/>
<protein>
    <submittedName>
        <fullName evidence="2">Uncharacterized protein</fullName>
    </submittedName>
</protein>
<evidence type="ECO:0000313" key="2">
    <source>
        <dbReference type="EMBL" id="KTB33567.1"/>
    </source>
</evidence>
<feature type="compositionally biased region" description="Polar residues" evidence="1">
    <location>
        <begin position="10"/>
        <end position="20"/>
    </location>
</feature>
<dbReference type="EMBL" id="LATX01002160">
    <property type="protein sequence ID" value="KTB33567.1"/>
    <property type="molecule type" value="Genomic_DNA"/>
</dbReference>
<feature type="region of interest" description="Disordered" evidence="1">
    <location>
        <begin position="1"/>
        <end position="38"/>
    </location>
</feature>
<name>A0A0W0FB57_MONRR</name>
<gene>
    <name evidence="2" type="ORF">WG66_13852</name>
</gene>
<comment type="caution">
    <text evidence="2">The sequence shown here is derived from an EMBL/GenBank/DDBJ whole genome shotgun (WGS) entry which is preliminary data.</text>
</comment>
<reference evidence="2 3" key="1">
    <citation type="submission" date="2015-12" db="EMBL/GenBank/DDBJ databases">
        <title>Draft genome sequence of Moniliophthora roreri, the causal agent of frosty pod rot of cacao.</title>
        <authorList>
            <person name="Aime M.C."/>
            <person name="Diaz-Valderrama J.R."/>
            <person name="Kijpornyongpan T."/>
            <person name="Phillips-Mora W."/>
        </authorList>
    </citation>
    <scope>NUCLEOTIDE SEQUENCE [LARGE SCALE GENOMIC DNA]</scope>
    <source>
        <strain evidence="2 3">MCA 2952</strain>
    </source>
</reference>
<evidence type="ECO:0000256" key="1">
    <source>
        <dbReference type="SAM" id="MobiDB-lite"/>
    </source>
</evidence>
<accession>A0A0W0FB57</accession>
<sequence length="373" mass="42264">MSNRDDVQRAQPTVQTSEINDVNKKGPLATQGDSRMDKGPFYPPEIIDEIIDTLASTLQSSRDRHLMNASLVARAWIPRSRHLLFNGRSISLQGNSLFTFVELCESPYCTFSMAQFWSVMINFSGRQKGFTQKLLGASPRNRNMTLAGEVFWNVESLSLIVSDEEHWREAAELARSGCFADVLDLTVTASYPAYNCPRVEYLTAILSCSGRLQTIILDNIKLSYNSHHNILAASLREVRIDSGFSQSLLSIFQECKLPLLELHSHRISDVILLSCFLDSSTTKGSFSVDQCMISLTPSEEYRNCDFGVFEQLGQSSCVKKWLFDVQDEMYYLEEGETRFFSLEQLRMWVSAPVPVTPDSEDNFDYSDFIEYGS</sequence>
<organism evidence="2 3">
    <name type="scientific">Moniliophthora roreri</name>
    <name type="common">Frosty pod rot fungus</name>
    <name type="synonym">Monilia roreri</name>
    <dbReference type="NCBI Taxonomy" id="221103"/>
    <lineage>
        <taxon>Eukaryota</taxon>
        <taxon>Fungi</taxon>
        <taxon>Dikarya</taxon>
        <taxon>Basidiomycota</taxon>
        <taxon>Agaricomycotina</taxon>
        <taxon>Agaricomycetes</taxon>
        <taxon>Agaricomycetidae</taxon>
        <taxon>Agaricales</taxon>
        <taxon>Marasmiineae</taxon>
        <taxon>Marasmiaceae</taxon>
        <taxon>Moniliophthora</taxon>
    </lineage>
</organism>
<proteinExistence type="predicted"/>